<keyword evidence="1" id="KW-0808">Transferase</keyword>
<keyword evidence="2" id="KW-0418">Kinase</keyword>
<dbReference type="InterPro" id="IPR003836">
    <property type="entry name" value="Glucokinase"/>
</dbReference>
<dbReference type="GO" id="GO:0005524">
    <property type="term" value="F:ATP binding"/>
    <property type="evidence" value="ECO:0007669"/>
    <property type="project" value="InterPro"/>
</dbReference>
<evidence type="ECO:0000256" key="2">
    <source>
        <dbReference type="ARBA" id="ARBA00022777"/>
    </source>
</evidence>
<dbReference type="AlphaFoldDB" id="A0A7S1L847"/>
<dbReference type="GO" id="GO:0004340">
    <property type="term" value="F:glucokinase activity"/>
    <property type="evidence" value="ECO:0007669"/>
    <property type="project" value="InterPro"/>
</dbReference>
<accession>A0A7S1L847</accession>
<evidence type="ECO:0008006" key="4">
    <source>
        <dbReference type="Google" id="ProtNLM"/>
    </source>
</evidence>
<dbReference type="Gene3D" id="3.30.420.40">
    <property type="match status" value="1"/>
</dbReference>
<gene>
    <name evidence="3" type="ORF">NDES1114_LOCUS5106</name>
</gene>
<sequence>MRTVETTVLADFVREARATTGSLLAVGDVGASTVRFALVTGVEHGQTVQFLKFSNIRSVPNLHKVLEVIATALGDTVTRRITAGAIAVPGPVQDGERAVIANYKAETTEGRTIDARKLPSGLFPRAKTVVLNDVEAAGYGVIGLDTVGDLNIFRILWESGRAPRHDNAPLKALPKGNILVVAPGTGLGSCLIQYHPRAVGGGQAGTYSVLPLEFGHTNAPQHEETAFLDSYSQELGYAAEFDDVCTGRGLEFAYRFHSNGKRLTAPEISQLAKDGDDTASLAMRTYHQFIMSFCSQLTMGLLLSAIIICGDNVVSNGYYFERPANVDALRDQLLSHSMERMGFMSRPDVCLATQHINLNLIGCIYAAAATVKTPAKIQSKL</sequence>
<dbReference type="PANTHER" id="PTHR47450">
    <property type="entry name" value="GLUCOKINASE"/>
    <property type="match status" value="1"/>
</dbReference>
<dbReference type="PANTHER" id="PTHR47450:SF1">
    <property type="entry name" value="GLUCOKINASE"/>
    <property type="match status" value="1"/>
</dbReference>
<organism evidence="3">
    <name type="scientific">Neobodo designis</name>
    <name type="common">Flagellated protozoan</name>
    <name type="synonym">Bodo designis</name>
    <dbReference type="NCBI Taxonomy" id="312471"/>
    <lineage>
        <taxon>Eukaryota</taxon>
        <taxon>Discoba</taxon>
        <taxon>Euglenozoa</taxon>
        <taxon>Kinetoplastea</taxon>
        <taxon>Metakinetoplastina</taxon>
        <taxon>Neobodonida</taxon>
        <taxon>Neobodo</taxon>
    </lineage>
</organism>
<dbReference type="CDD" id="cd24008">
    <property type="entry name" value="ASKHA_NBD_GLK"/>
    <property type="match status" value="1"/>
</dbReference>
<name>A0A7S1L847_NEODS</name>
<dbReference type="Gene3D" id="3.40.367.20">
    <property type="match status" value="1"/>
</dbReference>
<evidence type="ECO:0000313" key="3">
    <source>
        <dbReference type="EMBL" id="CAD9097080.1"/>
    </source>
</evidence>
<dbReference type="SUPFAM" id="SSF53067">
    <property type="entry name" value="Actin-like ATPase domain"/>
    <property type="match status" value="1"/>
</dbReference>
<dbReference type="GO" id="GO:0005536">
    <property type="term" value="F:D-glucose binding"/>
    <property type="evidence" value="ECO:0007669"/>
    <property type="project" value="InterPro"/>
</dbReference>
<dbReference type="EMBL" id="HBGF01007550">
    <property type="protein sequence ID" value="CAD9097080.1"/>
    <property type="molecule type" value="Transcribed_RNA"/>
</dbReference>
<protein>
    <recommendedName>
        <fullName evidence="4">Glucokinase</fullName>
    </recommendedName>
</protein>
<evidence type="ECO:0000256" key="1">
    <source>
        <dbReference type="ARBA" id="ARBA00022679"/>
    </source>
</evidence>
<reference evidence="3" key="1">
    <citation type="submission" date="2021-01" db="EMBL/GenBank/DDBJ databases">
        <authorList>
            <person name="Corre E."/>
            <person name="Pelletier E."/>
            <person name="Niang G."/>
            <person name="Scheremetjew M."/>
            <person name="Finn R."/>
            <person name="Kale V."/>
            <person name="Holt S."/>
            <person name="Cochrane G."/>
            <person name="Meng A."/>
            <person name="Brown T."/>
            <person name="Cohen L."/>
        </authorList>
    </citation>
    <scope>NUCLEOTIDE SEQUENCE</scope>
    <source>
        <strain evidence="3">CCAP 1951/1</strain>
    </source>
</reference>
<proteinExistence type="predicted"/>
<dbReference type="GO" id="GO:0006096">
    <property type="term" value="P:glycolytic process"/>
    <property type="evidence" value="ECO:0007669"/>
    <property type="project" value="InterPro"/>
</dbReference>
<dbReference type="InterPro" id="IPR043129">
    <property type="entry name" value="ATPase_NBD"/>
</dbReference>
<dbReference type="Pfam" id="PF02685">
    <property type="entry name" value="Glucokinase"/>
    <property type="match status" value="1"/>
</dbReference>